<evidence type="ECO:0000256" key="6">
    <source>
        <dbReference type="ARBA" id="ARBA00022822"/>
    </source>
</evidence>
<comment type="pathway">
    <text evidence="2">Amino-acid biosynthesis; L-tryptophan biosynthesis; L-tryptophan from chorismate: step 5/5.</text>
</comment>
<dbReference type="PANTHER" id="PTHR43406:SF1">
    <property type="entry name" value="TRYPTOPHAN SYNTHASE ALPHA CHAIN, CHLOROPLASTIC"/>
    <property type="match status" value="1"/>
</dbReference>
<evidence type="ECO:0000256" key="1">
    <source>
        <dbReference type="ARBA" id="ARBA00003365"/>
    </source>
</evidence>
<dbReference type="GO" id="GO:0005829">
    <property type="term" value="C:cytosol"/>
    <property type="evidence" value="ECO:0007669"/>
    <property type="project" value="TreeGrafter"/>
</dbReference>
<evidence type="ECO:0000256" key="8">
    <source>
        <dbReference type="ARBA" id="ARBA00023239"/>
    </source>
</evidence>
<dbReference type="PROSITE" id="PS00167">
    <property type="entry name" value="TRP_SYNTHASE_ALPHA"/>
    <property type="match status" value="1"/>
</dbReference>
<keyword evidence="5" id="KW-0028">Amino-acid biosynthesis</keyword>
<dbReference type="CDD" id="cd04724">
    <property type="entry name" value="Tryptophan_synthase_alpha"/>
    <property type="match status" value="1"/>
</dbReference>
<dbReference type="InterPro" id="IPR002028">
    <property type="entry name" value="Trp_synthase_suA"/>
</dbReference>
<organism evidence="10">
    <name type="scientific">freshwater metagenome</name>
    <dbReference type="NCBI Taxonomy" id="449393"/>
    <lineage>
        <taxon>unclassified sequences</taxon>
        <taxon>metagenomes</taxon>
        <taxon>ecological metagenomes</taxon>
    </lineage>
</organism>
<evidence type="ECO:0000256" key="9">
    <source>
        <dbReference type="ARBA" id="ARBA00049047"/>
    </source>
</evidence>
<dbReference type="NCBIfam" id="TIGR00262">
    <property type="entry name" value="trpA"/>
    <property type="match status" value="1"/>
</dbReference>
<dbReference type="HAMAP" id="MF_00131">
    <property type="entry name" value="Trp_synth_alpha"/>
    <property type="match status" value="1"/>
</dbReference>
<dbReference type="GO" id="GO:0004834">
    <property type="term" value="F:tryptophan synthase activity"/>
    <property type="evidence" value="ECO:0007669"/>
    <property type="project" value="UniProtKB-EC"/>
</dbReference>
<evidence type="ECO:0000313" key="10">
    <source>
        <dbReference type="EMBL" id="KGA19243.1"/>
    </source>
</evidence>
<dbReference type="EMBL" id="JNSL01000033">
    <property type="protein sequence ID" value="KGA19243.1"/>
    <property type="molecule type" value="Genomic_DNA"/>
</dbReference>
<comment type="caution">
    <text evidence="10">The sequence shown here is derived from an EMBL/GenBank/DDBJ whole genome shotgun (WGS) entry which is preliminary data.</text>
</comment>
<sequence>MSLLHDAFARAKSENRAALIAYLPAGYPTEDGAVECIAAMVEGGVDIVEIGFPYSDPVMDGPTIQDAVNISLEGGTKSGTVINTVKRVAELGVPALVMSYWNPIERYGVDSFATDFHAAGGIGVITPDLTPEEAEDWIMATNSHDVDRVFLVALSSSDERIAKVANATTGFIYAGAVMGVTGARTSISDAIEGLVAKVRRHSDLPVAVGLGVSTPEQAHEIAQYADGVIVGSAFVTAIKKDGAAGAKVLAQALSKGLAR</sequence>
<gene>
    <name evidence="10" type="ORF">GM51_7020</name>
</gene>
<comment type="catalytic activity">
    <reaction evidence="9">
        <text>(1S,2R)-1-C-(indol-3-yl)glycerol 3-phosphate + L-serine = D-glyceraldehyde 3-phosphate + L-tryptophan + H2O</text>
        <dbReference type="Rhea" id="RHEA:10532"/>
        <dbReference type="ChEBI" id="CHEBI:15377"/>
        <dbReference type="ChEBI" id="CHEBI:33384"/>
        <dbReference type="ChEBI" id="CHEBI:57912"/>
        <dbReference type="ChEBI" id="CHEBI:58866"/>
        <dbReference type="ChEBI" id="CHEBI:59776"/>
        <dbReference type="EC" id="4.2.1.20"/>
    </reaction>
</comment>
<keyword evidence="8" id="KW-0456">Lyase</keyword>
<dbReference type="InterPro" id="IPR011060">
    <property type="entry name" value="RibuloseP-bd_barrel"/>
</dbReference>
<evidence type="ECO:0000256" key="3">
    <source>
        <dbReference type="ARBA" id="ARBA00011270"/>
    </source>
</evidence>
<comment type="subunit">
    <text evidence="3">Tetramer of two alpha and two beta chains.</text>
</comment>
<name>A0A094SL42_9ZZZZ</name>
<dbReference type="AlphaFoldDB" id="A0A094SL42"/>
<evidence type="ECO:0000256" key="2">
    <source>
        <dbReference type="ARBA" id="ARBA00004733"/>
    </source>
</evidence>
<accession>A0A094SL42</accession>
<dbReference type="EC" id="4.2.1.20" evidence="4"/>
<evidence type="ECO:0000256" key="7">
    <source>
        <dbReference type="ARBA" id="ARBA00023141"/>
    </source>
</evidence>
<protein>
    <recommendedName>
        <fullName evidence="4">tryptophan synthase</fullName>
        <ecNumber evidence="4">4.2.1.20</ecNumber>
    </recommendedName>
</protein>
<evidence type="ECO:0000256" key="5">
    <source>
        <dbReference type="ARBA" id="ARBA00022605"/>
    </source>
</evidence>
<dbReference type="InterPro" id="IPR013785">
    <property type="entry name" value="Aldolase_TIM"/>
</dbReference>
<evidence type="ECO:0000256" key="4">
    <source>
        <dbReference type="ARBA" id="ARBA00012043"/>
    </source>
</evidence>
<dbReference type="UniPathway" id="UPA00035">
    <property type="reaction ID" value="UER00044"/>
</dbReference>
<reference evidence="10" key="1">
    <citation type="submission" date="2014-06" db="EMBL/GenBank/DDBJ databases">
        <title>Key roles for freshwater Actinobacteria revealed by deep metagenomic sequencing.</title>
        <authorList>
            <person name="Ghai R."/>
            <person name="Mizuno C.M."/>
            <person name="Picazo A."/>
            <person name="Camacho A."/>
            <person name="Rodriguez-Valera F."/>
        </authorList>
    </citation>
    <scope>NUCLEOTIDE SEQUENCE</scope>
</reference>
<dbReference type="Gene3D" id="3.20.20.70">
    <property type="entry name" value="Aldolase class I"/>
    <property type="match status" value="1"/>
</dbReference>
<dbReference type="FunFam" id="3.20.20.70:FF:000037">
    <property type="entry name" value="Tryptophan synthase alpha chain"/>
    <property type="match status" value="1"/>
</dbReference>
<dbReference type="SUPFAM" id="SSF51366">
    <property type="entry name" value="Ribulose-phoshate binding barrel"/>
    <property type="match status" value="1"/>
</dbReference>
<proteinExistence type="inferred from homology"/>
<comment type="function">
    <text evidence="1">The alpha subunit is responsible for the aldol cleavage of indoleglycerol phosphate to indole and glyceraldehyde 3-phosphate.</text>
</comment>
<dbReference type="InterPro" id="IPR018204">
    <property type="entry name" value="Trp_synthase_alpha_AS"/>
</dbReference>
<dbReference type="PANTHER" id="PTHR43406">
    <property type="entry name" value="TRYPTOPHAN SYNTHASE, ALPHA CHAIN"/>
    <property type="match status" value="1"/>
</dbReference>
<keyword evidence="6" id="KW-0822">Tryptophan biosynthesis</keyword>
<keyword evidence="7" id="KW-0057">Aromatic amino acid biosynthesis</keyword>
<dbReference type="Pfam" id="PF00290">
    <property type="entry name" value="Trp_syntA"/>
    <property type="match status" value="1"/>
</dbReference>